<reference evidence="4" key="1">
    <citation type="journal article" date="2020" name="Stud. Mycol.">
        <title>101 Dothideomycetes genomes: a test case for predicting lifestyles and emergence of pathogens.</title>
        <authorList>
            <person name="Haridas S."/>
            <person name="Albert R."/>
            <person name="Binder M."/>
            <person name="Bloem J."/>
            <person name="Labutti K."/>
            <person name="Salamov A."/>
            <person name="Andreopoulos B."/>
            <person name="Baker S."/>
            <person name="Barry K."/>
            <person name="Bills G."/>
            <person name="Bluhm B."/>
            <person name="Cannon C."/>
            <person name="Castanera R."/>
            <person name="Culley D."/>
            <person name="Daum C."/>
            <person name="Ezra D."/>
            <person name="Gonzalez J."/>
            <person name="Henrissat B."/>
            <person name="Kuo A."/>
            <person name="Liang C."/>
            <person name="Lipzen A."/>
            <person name="Lutzoni F."/>
            <person name="Magnuson J."/>
            <person name="Mondo S."/>
            <person name="Nolan M."/>
            <person name="Ohm R."/>
            <person name="Pangilinan J."/>
            <person name="Park H.-J."/>
            <person name="Ramirez L."/>
            <person name="Alfaro M."/>
            <person name="Sun H."/>
            <person name="Tritt A."/>
            <person name="Yoshinaga Y."/>
            <person name="Zwiers L.-H."/>
            <person name="Turgeon B."/>
            <person name="Goodwin S."/>
            <person name="Spatafora J."/>
            <person name="Crous P."/>
            <person name="Grigoriev I."/>
        </authorList>
    </citation>
    <scope>NUCLEOTIDE SEQUENCE</scope>
    <source>
        <strain evidence="4">ATCC 16933</strain>
    </source>
</reference>
<dbReference type="AlphaFoldDB" id="A0A6A6NQH1"/>
<dbReference type="SUPFAM" id="SSF51735">
    <property type="entry name" value="NAD(P)-binding Rossmann-fold domains"/>
    <property type="match status" value="1"/>
</dbReference>
<dbReference type="InterPro" id="IPR050425">
    <property type="entry name" value="NAD(P)_dehydrat-like"/>
</dbReference>
<organism evidence="4 5">
    <name type="scientific">Lineolata rhizophorae</name>
    <dbReference type="NCBI Taxonomy" id="578093"/>
    <lineage>
        <taxon>Eukaryota</taxon>
        <taxon>Fungi</taxon>
        <taxon>Dikarya</taxon>
        <taxon>Ascomycota</taxon>
        <taxon>Pezizomycotina</taxon>
        <taxon>Dothideomycetes</taxon>
        <taxon>Dothideomycetes incertae sedis</taxon>
        <taxon>Lineolatales</taxon>
        <taxon>Lineolataceae</taxon>
        <taxon>Lineolata</taxon>
    </lineage>
</organism>
<evidence type="ECO:0000256" key="1">
    <source>
        <dbReference type="ARBA" id="ARBA00023002"/>
    </source>
</evidence>
<keyword evidence="1" id="KW-0560">Oxidoreductase</keyword>
<keyword evidence="5" id="KW-1185">Reference proteome</keyword>
<dbReference type="GO" id="GO:0016616">
    <property type="term" value="F:oxidoreductase activity, acting on the CH-OH group of donors, NAD or NADP as acceptor"/>
    <property type="evidence" value="ECO:0007669"/>
    <property type="project" value="TreeGrafter"/>
</dbReference>
<dbReference type="OrthoDB" id="2735536at2759"/>
<sequence length="347" mass="36816">MRSELVLITGATGLIGFRTLVFALQAGYRVRAAIRSTSKQPNVEAALSRAGVALEADDQLSFVAVPDLTAAGAYEEAIRGATYVLHIASPSGETPCKTPDDFRDIILGPAVKGTLAMLEAAAGSGAGSVKRVVITSSIAAFVPFENLLGGVATDRVFGPDDRLPMPEAPPGDVFTAYCQSKAMALNEAEAWIARRKPPFSVVHVHPSYTIGRNDLATSTEGYQTTTNHLVMDIVLGGAELNILLASASVHLDDVARIHIGAMTIDLKGSLAGKVENDTTWEDAKDIAAKNFPDAVAKGVLPNTGSQPTLPLMIDSRETEKAFGFKHLSYEEEVKSVIQHYLELASKA</sequence>
<evidence type="ECO:0000256" key="2">
    <source>
        <dbReference type="ARBA" id="ARBA00023445"/>
    </source>
</evidence>
<gene>
    <name evidence="4" type="ORF">BDY21DRAFT_292582</name>
</gene>
<name>A0A6A6NQH1_9PEZI</name>
<feature type="domain" description="NAD-dependent epimerase/dehydratase" evidence="3">
    <location>
        <begin position="6"/>
        <end position="262"/>
    </location>
</feature>
<dbReference type="Gene3D" id="3.40.50.720">
    <property type="entry name" value="NAD(P)-binding Rossmann-like Domain"/>
    <property type="match status" value="1"/>
</dbReference>
<dbReference type="Pfam" id="PF01370">
    <property type="entry name" value="Epimerase"/>
    <property type="match status" value="1"/>
</dbReference>
<dbReference type="InterPro" id="IPR001509">
    <property type="entry name" value="Epimerase_deHydtase"/>
</dbReference>
<accession>A0A6A6NQH1</accession>
<evidence type="ECO:0000259" key="3">
    <source>
        <dbReference type="Pfam" id="PF01370"/>
    </source>
</evidence>
<dbReference type="PANTHER" id="PTHR10366">
    <property type="entry name" value="NAD DEPENDENT EPIMERASE/DEHYDRATASE"/>
    <property type="match status" value="1"/>
</dbReference>
<evidence type="ECO:0000313" key="5">
    <source>
        <dbReference type="Proteomes" id="UP000799766"/>
    </source>
</evidence>
<evidence type="ECO:0000313" key="4">
    <source>
        <dbReference type="EMBL" id="KAF2453662.1"/>
    </source>
</evidence>
<dbReference type="Proteomes" id="UP000799766">
    <property type="component" value="Unassembled WGS sequence"/>
</dbReference>
<proteinExistence type="inferred from homology"/>
<dbReference type="EMBL" id="MU001696">
    <property type="protein sequence ID" value="KAF2453662.1"/>
    <property type="molecule type" value="Genomic_DNA"/>
</dbReference>
<dbReference type="InterPro" id="IPR036291">
    <property type="entry name" value="NAD(P)-bd_dom_sf"/>
</dbReference>
<protein>
    <recommendedName>
        <fullName evidence="3">NAD-dependent epimerase/dehydratase domain-containing protein</fullName>
    </recommendedName>
</protein>
<dbReference type="PANTHER" id="PTHR10366:SF564">
    <property type="entry name" value="STEROL-4-ALPHA-CARBOXYLATE 3-DEHYDROGENASE, DECARBOXYLATING"/>
    <property type="match status" value="1"/>
</dbReference>
<comment type="similarity">
    <text evidence="2">Belongs to the NAD(P)-dependent epimerase/dehydratase family. Dihydroflavonol-4-reductase subfamily.</text>
</comment>